<keyword evidence="1" id="KW-0472">Membrane</keyword>
<dbReference type="Proteomes" id="UP000783390">
    <property type="component" value="Unassembled WGS sequence"/>
</dbReference>
<dbReference type="PANTHER" id="PTHR10587">
    <property type="entry name" value="GLYCOSYL TRANSFERASE-RELATED"/>
    <property type="match status" value="1"/>
</dbReference>
<organism evidence="3 4">
    <name type="scientific">Clostridium moniliforme</name>
    <dbReference type="NCBI Taxonomy" id="39489"/>
    <lineage>
        <taxon>Bacteria</taxon>
        <taxon>Bacillati</taxon>
        <taxon>Bacillota</taxon>
        <taxon>Clostridia</taxon>
        <taxon>Eubacteriales</taxon>
        <taxon>Clostridiaceae</taxon>
        <taxon>Clostridium</taxon>
    </lineage>
</organism>
<protein>
    <submittedName>
        <fullName evidence="3">Polysaccharide deacetylase family sporulation protein PdaB</fullName>
    </submittedName>
</protein>
<reference evidence="3 4" key="1">
    <citation type="submission" date="2021-03" db="EMBL/GenBank/DDBJ databases">
        <title>Genomic Encyclopedia of Type Strains, Phase IV (KMG-IV): sequencing the most valuable type-strain genomes for metagenomic binning, comparative biology and taxonomic classification.</title>
        <authorList>
            <person name="Goeker M."/>
        </authorList>
    </citation>
    <scope>NUCLEOTIDE SEQUENCE [LARGE SCALE GENOMIC DNA]</scope>
    <source>
        <strain evidence="3 4">DSM 3984</strain>
    </source>
</reference>
<keyword evidence="1" id="KW-0812">Transmembrane</keyword>
<dbReference type="PROSITE" id="PS51677">
    <property type="entry name" value="NODB"/>
    <property type="match status" value="1"/>
</dbReference>
<feature type="domain" description="NodB homology" evidence="2">
    <location>
        <begin position="54"/>
        <end position="235"/>
    </location>
</feature>
<feature type="transmembrane region" description="Helical" evidence="1">
    <location>
        <begin position="9"/>
        <end position="28"/>
    </location>
</feature>
<dbReference type="EMBL" id="JAGGJZ010000003">
    <property type="protein sequence ID" value="MBP1889669.1"/>
    <property type="molecule type" value="Genomic_DNA"/>
</dbReference>
<keyword evidence="1" id="KW-1133">Transmembrane helix</keyword>
<dbReference type="PANTHER" id="PTHR10587:SF128">
    <property type="entry name" value="POLYSACCHARIDE DEACETYLASE PDAB-RELATED"/>
    <property type="match status" value="1"/>
</dbReference>
<evidence type="ECO:0000313" key="4">
    <source>
        <dbReference type="Proteomes" id="UP000783390"/>
    </source>
</evidence>
<dbReference type="Gene3D" id="3.20.20.370">
    <property type="entry name" value="Glycoside hydrolase/deacetylase"/>
    <property type="match status" value="1"/>
</dbReference>
<dbReference type="SUPFAM" id="SSF88713">
    <property type="entry name" value="Glycoside hydrolase/deacetylase"/>
    <property type="match status" value="1"/>
</dbReference>
<comment type="caution">
    <text evidence="3">The sequence shown here is derived from an EMBL/GenBank/DDBJ whole genome shotgun (WGS) entry which is preliminary data.</text>
</comment>
<accession>A0ABS4F097</accession>
<dbReference type="InterPro" id="IPR002509">
    <property type="entry name" value="NODB_dom"/>
</dbReference>
<evidence type="ECO:0000256" key="1">
    <source>
        <dbReference type="SAM" id="Phobius"/>
    </source>
</evidence>
<dbReference type="RefSeq" id="WP_209796532.1">
    <property type="nucleotide sequence ID" value="NZ_JAGGJZ010000003.1"/>
</dbReference>
<name>A0ABS4F097_9CLOT</name>
<dbReference type="CDD" id="cd10917">
    <property type="entry name" value="CE4_NodB_like_6s_7s"/>
    <property type="match status" value="1"/>
</dbReference>
<dbReference type="Pfam" id="PF01522">
    <property type="entry name" value="Polysacc_deac_1"/>
    <property type="match status" value="1"/>
</dbReference>
<proteinExistence type="predicted"/>
<dbReference type="InterPro" id="IPR050248">
    <property type="entry name" value="Polysacc_deacetylase_ArnD"/>
</dbReference>
<evidence type="ECO:0000313" key="3">
    <source>
        <dbReference type="EMBL" id="MBP1889669.1"/>
    </source>
</evidence>
<keyword evidence="4" id="KW-1185">Reference proteome</keyword>
<gene>
    <name evidence="3" type="ORF">J2Z53_001252</name>
</gene>
<dbReference type="InterPro" id="IPR011330">
    <property type="entry name" value="Glyco_hydro/deAcase_b/a-brl"/>
</dbReference>
<evidence type="ECO:0000259" key="2">
    <source>
        <dbReference type="PROSITE" id="PS51677"/>
    </source>
</evidence>
<sequence length="258" mass="30440">MNLKSKKSLLQIFILITLILIFSITVIIKKYDEVKDVLAREKNLPIHSVDIEEKKISLTFDVNFAEKDYLNDILNIMEKYNIKGTFFVMGSWINYTDENKEKLKLIANKGHEIGNHSYIHPNFSQISDEKIEKEIRKTDEAIRNVTKDASKLFRFPSGDYNEKSVKKVKELGYIPIQWDVDSIDWREDGEKVEYERIKKKVKNGSILLYHNNAKYTPKNIEKIIKELKEEGYEFKTVGEMIYKEDYYIDSEGLQHKKI</sequence>